<evidence type="ECO:0000313" key="2">
    <source>
        <dbReference type="EMBL" id="GAT45481.1"/>
    </source>
</evidence>
<name>A0ABQ0L2W6_MYCCL</name>
<gene>
    <name evidence="2" type="ORF">MCHLO_03056</name>
</gene>
<keyword evidence="3" id="KW-1185">Reference proteome</keyword>
<evidence type="ECO:0000256" key="1">
    <source>
        <dbReference type="SAM" id="MobiDB-lite"/>
    </source>
</evidence>
<sequence>MSSKRRVGRERRCVLEALGFGREHEHRVYLLLSRLSSEERELGGKDDLATRPTPRAYRYAVGQQMSCTALSPVLAGFPQKSSVPSSLEQASLARCPAAQCWVFRLYVSARWTAALDLRASAHCVPSPSSKVDRGVLQAGSRPPRIAFLEETPLSLLPELSTIVSHTPCILPALSTYHPLHEPDCIHPSCPFMTALSFLPSRSQSTSLRSSSSIPRRLTHSRSSTPILYQRTLSLFCLPTFHFFRDRTIPAHLPLSLLPFWPSPTPTRAQSSLSPTIRVVPAAASHATRVHAPSIPSTSSTTGAGSTRSSFAGYASRGSAMVETKPLLFRASLDALRHPRTASKPLFRFSESEGRTTAETSDVHLPCLYTLSYHRPDPRRSRTPSS</sequence>
<dbReference type="Proteomes" id="UP000815677">
    <property type="component" value="Unassembled WGS sequence"/>
</dbReference>
<reference evidence="2" key="1">
    <citation type="submission" date="2014-09" db="EMBL/GenBank/DDBJ databases">
        <title>Genome sequence of the luminous mushroom Mycena chlorophos for searching fungal bioluminescence genes.</title>
        <authorList>
            <person name="Tanaka Y."/>
            <person name="Kasuga D."/>
            <person name="Oba Y."/>
            <person name="Hase S."/>
            <person name="Sato K."/>
            <person name="Oba Y."/>
            <person name="Sakakibara Y."/>
        </authorList>
    </citation>
    <scope>NUCLEOTIDE SEQUENCE</scope>
</reference>
<organism evidence="2 3">
    <name type="scientific">Mycena chlorophos</name>
    <name type="common">Agaric fungus</name>
    <name type="synonym">Agaricus chlorophos</name>
    <dbReference type="NCBI Taxonomy" id="658473"/>
    <lineage>
        <taxon>Eukaryota</taxon>
        <taxon>Fungi</taxon>
        <taxon>Dikarya</taxon>
        <taxon>Basidiomycota</taxon>
        <taxon>Agaricomycotina</taxon>
        <taxon>Agaricomycetes</taxon>
        <taxon>Agaricomycetidae</taxon>
        <taxon>Agaricales</taxon>
        <taxon>Marasmiineae</taxon>
        <taxon>Mycenaceae</taxon>
        <taxon>Mycena</taxon>
    </lineage>
</organism>
<protein>
    <submittedName>
        <fullName evidence="2">Uncharacterized protein</fullName>
    </submittedName>
</protein>
<accession>A0ABQ0L2W6</accession>
<feature type="compositionally biased region" description="Low complexity" evidence="1">
    <location>
        <begin position="291"/>
        <end position="308"/>
    </location>
</feature>
<evidence type="ECO:0000313" key="3">
    <source>
        <dbReference type="Proteomes" id="UP000815677"/>
    </source>
</evidence>
<feature type="region of interest" description="Disordered" evidence="1">
    <location>
        <begin position="287"/>
        <end position="308"/>
    </location>
</feature>
<dbReference type="EMBL" id="DF841373">
    <property type="protein sequence ID" value="GAT45481.1"/>
    <property type="molecule type" value="Genomic_DNA"/>
</dbReference>
<proteinExistence type="predicted"/>